<accession>A0A106BY58</accession>
<dbReference type="RefSeq" id="WP_059746732.1">
    <property type="nucleotide sequence ID" value="NZ_LRDC01000035.1"/>
</dbReference>
<name>A0A106BY58_SHEFR</name>
<dbReference type="AlphaFoldDB" id="A0A106BY58"/>
<dbReference type="EMBL" id="LRDC01000035">
    <property type="protein sequence ID" value="KVX00764.1"/>
    <property type="molecule type" value="Genomic_DNA"/>
</dbReference>
<comment type="caution">
    <text evidence="1">The sequence shown here is derived from an EMBL/GenBank/DDBJ whole genome shotgun (WGS) entry which is preliminary data.</text>
</comment>
<reference evidence="1 2" key="1">
    <citation type="submission" date="2016-01" db="EMBL/GenBank/DDBJ databases">
        <title>Draft genome of the antarctic isolate Shewanella frigidimarina Ag06-30.</title>
        <authorList>
            <person name="Parmeciano Di Noto G."/>
            <person name="Vazquez S."/>
            <person name="Mac Cormack W."/>
            <person name="Iriarte A."/>
            <person name="Quiroga C."/>
        </authorList>
    </citation>
    <scope>NUCLEOTIDE SEQUENCE [LARGE SCALE GENOMIC DNA]</scope>
    <source>
        <strain evidence="1 2">Ag06-30</strain>
    </source>
</reference>
<protein>
    <submittedName>
        <fullName evidence="1">Uncharacterized protein</fullName>
    </submittedName>
</protein>
<gene>
    <name evidence="1" type="ORF">AWJ07_19725</name>
</gene>
<dbReference type="Proteomes" id="UP000055702">
    <property type="component" value="Unassembled WGS sequence"/>
</dbReference>
<organism evidence="1">
    <name type="scientific">Shewanella frigidimarina</name>
    <dbReference type="NCBI Taxonomy" id="56812"/>
    <lineage>
        <taxon>Bacteria</taxon>
        <taxon>Pseudomonadati</taxon>
        <taxon>Pseudomonadota</taxon>
        <taxon>Gammaproteobacteria</taxon>
        <taxon>Alteromonadales</taxon>
        <taxon>Shewanellaceae</taxon>
        <taxon>Shewanella</taxon>
    </lineage>
</organism>
<evidence type="ECO:0000313" key="2">
    <source>
        <dbReference type="Proteomes" id="UP000055702"/>
    </source>
</evidence>
<evidence type="ECO:0000313" key="1">
    <source>
        <dbReference type="EMBL" id="KVX00764.1"/>
    </source>
</evidence>
<proteinExistence type="predicted"/>
<sequence>MIRIYAPLLLLCSELTLLGLVFSGLTFSGLAFGADEKRAIVLVRHGHDFSKVAGVPESSLWEYNCWDANDDGEAKCSDNNHWVYHFSDPESSEVTIKVRRLDAKGRQQAQQLAQVLPLWLADNNYQPIRRVETKDPRTPHGEQRTQNPFQTVYPLVKSLERDRPDFTDTYVRFKFLDSMQEDELTYETLKDHRGSFSTLVCWDNQGLWGEKNSDKQWPSSTSVDSIFNRLIPGKVTAVPGKGEDIYILTFDHGNNKFVLGHHLKLSELVQQYSR</sequence>